<evidence type="ECO:0000256" key="5">
    <source>
        <dbReference type="SAM" id="MobiDB-lite"/>
    </source>
</evidence>
<dbReference type="Proteomes" id="UP000546970">
    <property type="component" value="Unassembled WGS sequence"/>
</dbReference>
<evidence type="ECO:0000256" key="4">
    <source>
        <dbReference type="ARBA" id="ARBA00023088"/>
    </source>
</evidence>
<comment type="caution">
    <text evidence="9">The sequence shown here is derived from an EMBL/GenBank/DDBJ whole genome shotgun (WGS) entry which is preliminary data.</text>
</comment>
<evidence type="ECO:0000256" key="2">
    <source>
        <dbReference type="ARBA" id="ARBA00022525"/>
    </source>
</evidence>
<keyword evidence="10" id="KW-1185">Reference proteome</keyword>
<dbReference type="AlphaFoldDB" id="A0A7X9UCX2"/>
<dbReference type="SUPFAM" id="SSF51126">
    <property type="entry name" value="Pectin lyase-like"/>
    <property type="match status" value="1"/>
</dbReference>
<dbReference type="PROSITE" id="PS50847">
    <property type="entry name" value="GRAM_POS_ANCHORING"/>
    <property type="match status" value="1"/>
</dbReference>
<keyword evidence="6" id="KW-0812">Transmembrane</keyword>
<keyword evidence="6" id="KW-1133">Transmembrane helix</keyword>
<evidence type="ECO:0000256" key="1">
    <source>
        <dbReference type="ARBA" id="ARBA00022512"/>
    </source>
</evidence>
<dbReference type="InterPro" id="IPR011050">
    <property type="entry name" value="Pectin_lyase_fold/virulence"/>
</dbReference>
<dbReference type="EMBL" id="JABBCP010000006">
    <property type="protein sequence ID" value="NMF56130.1"/>
    <property type="molecule type" value="Genomic_DNA"/>
</dbReference>
<evidence type="ECO:0000256" key="7">
    <source>
        <dbReference type="SAM" id="SignalP"/>
    </source>
</evidence>
<protein>
    <recommendedName>
        <fullName evidence="8">Gram-positive cocci surface proteins LPxTG domain-containing protein</fullName>
    </recommendedName>
</protein>
<dbReference type="RefSeq" id="WP_169277738.1">
    <property type="nucleotide sequence ID" value="NZ_JABBCP010000006.1"/>
</dbReference>
<evidence type="ECO:0000313" key="9">
    <source>
        <dbReference type="EMBL" id="NMF56130.1"/>
    </source>
</evidence>
<keyword evidence="4" id="KW-0572">Peptidoglycan-anchor</keyword>
<evidence type="ECO:0000313" key="10">
    <source>
        <dbReference type="Proteomes" id="UP000546970"/>
    </source>
</evidence>
<dbReference type="InterPro" id="IPR019931">
    <property type="entry name" value="LPXTG_anchor"/>
</dbReference>
<feature type="region of interest" description="Disordered" evidence="5">
    <location>
        <begin position="718"/>
        <end position="782"/>
    </location>
</feature>
<keyword evidence="3 7" id="KW-0732">Signal</keyword>
<feature type="transmembrane region" description="Helical" evidence="6">
    <location>
        <begin position="787"/>
        <end position="809"/>
    </location>
</feature>
<keyword evidence="6" id="KW-0472">Membrane</keyword>
<feature type="signal peptide" evidence="7">
    <location>
        <begin position="1"/>
        <end position="28"/>
    </location>
</feature>
<feature type="domain" description="Gram-positive cocci surface proteins LPxTG" evidence="8">
    <location>
        <begin position="780"/>
        <end position="814"/>
    </location>
</feature>
<feature type="chain" id="PRO_5038471945" description="Gram-positive cocci surface proteins LPxTG domain-containing protein" evidence="7">
    <location>
        <begin position="29"/>
        <end position="814"/>
    </location>
</feature>
<feature type="compositionally biased region" description="Basic and acidic residues" evidence="5">
    <location>
        <begin position="730"/>
        <end position="745"/>
    </location>
</feature>
<organism evidence="9 10">
    <name type="scientific">Collinsella acetigenes</name>
    <dbReference type="NCBI Taxonomy" id="2713419"/>
    <lineage>
        <taxon>Bacteria</taxon>
        <taxon>Bacillati</taxon>
        <taxon>Actinomycetota</taxon>
        <taxon>Coriobacteriia</taxon>
        <taxon>Coriobacteriales</taxon>
        <taxon>Coriobacteriaceae</taxon>
        <taxon>Collinsella</taxon>
    </lineage>
</organism>
<evidence type="ECO:0000256" key="3">
    <source>
        <dbReference type="ARBA" id="ARBA00022729"/>
    </source>
</evidence>
<proteinExistence type="predicted"/>
<keyword evidence="2" id="KW-0964">Secreted</keyword>
<sequence length="814" mass="82757">MKAPSRRMPGVLAAGAVALAVVSGTAGAALALPTPAFAATTSASELVVDDNYPSLYGWINNKLNDATSIKISTSACGVSDNGNGTTVIPTQVKSMTGWQQSFWESEGKAYDRQLGYASSYETLTFASGSTTTLDHLTLKLLDDHLVIPAGANITFKNCTFTGRVKIETDGKATFENCTFKTATILNNGQASYTGTTKEPVNKGKAQSSFEDLGIVASKTTLNDAVHGHAFQDKVKLTLSGTNAKKATISASIDQADSGLTASVDGSTVTISGTPAAFGTYTATITAVAPDESGNGTQSKSVTANITVHQNYTFTVEGTLDAVRTGQGDYQDSSNHELTVYVTDEAGNKQSYFDFSSTTEGKAYSLKPQISPEGTGLSATLFNAGGKATVTLSGTAGAAGTYQVGATATLGDYTFNTNTVELRIYSGNETLASQIAALSGNPDSWDMEPYEIDRSDNATIPTWLHHIYGSHTSGLYGQIGNATDAAASDTLTIPAGADVTLENIKINSSVKIVVEKGGKLTLTDSCAFGPIEVNGGTLTLNRSSSVTNTITLNNGSTLKDSEVVSHAQFLTDGRKPTPAAPAQVVTANGIVTFEGTNIIKADQSQIGLKVTGTVQIPAGSNLTATGGNGGTAPGNAASAIELDHGAITGAGALTATGGSYEVGGNGVPATAVTGTGILSTGTLTLTGGDADTIYNSAIDGADAGVKTVTVTTKANKRQIAGGKGVNGGADGKGEESLTIDDSDHSSDSAPTDKPNNNANADAGKNGTAVKTEKRTKGKNALPATGDSAALAATSACIAGITAAAAGLTLVRKRNK</sequence>
<reference evidence="9 10" key="1">
    <citation type="submission" date="2020-04" db="EMBL/GenBank/DDBJ databases">
        <title>Collinsella sp. KGMB02528 nov., an anaerobic actinobacterium isolated from human feces.</title>
        <authorList>
            <person name="Han K.-I."/>
            <person name="Eom M.K."/>
            <person name="Kim J.-S."/>
            <person name="Lee K.C."/>
            <person name="Suh M.K."/>
            <person name="Park S.-H."/>
            <person name="Lee J.H."/>
            <person name="Kang S.W."/>
            <person name="Park J.-E."/>
            <person name="Oh B.S."/>
            <person name="Yu S.Y."/>
            <person name="Choi S.-H."/>
            <person name="Lee D.H."/>
            <person name="Yoon H."/>
            <person name="Kim B.-Y."/>
            <person name="Lee J.H."/>
            <person name="Lee J.-S."/>
        </authorList>
    </citation>
    <scope>NUCLEOTIDE SEQUENCE [LARGE SCALE GENOMIC DNA]</scope>
    <source>
        <strain evidence="9 10">KGMB02528</strain>
    </source>
</reference>
<evidence type="ECO:0000256" key="6">
    <source>
        <dbReference type="SAM" id="Phobius"/>
    </source>
</evidence>
<name>A0A7X9UCX2_9ACTN</name>
<keyword evidence="1" id="KW-0134">Cell wall</keyword>
<evidence type="ECO:0000259" key="8">
    <source>
        <dbReference type="PROSITE" id="PS50847"/>
    </source>
</evidence>
<feature type="compositionally biased region" description="Gly residues" evidence="5">
    <location>
        <begin position="720"/>
        <end position="729"/>
    </location>
</feature>
<gene>
    <name evidence="9" type="ORF">HF320_07290</name>
</gene>
<feature type="compositionally biased region" description="Low complexity" evidence="5">
    <location>
        <begin position="748"/>
        <end position="767"/>
    </location>
</feature>
<accession>A0A7X9UCX2</accession>